<dbReference type="RefSeq" id="WP_007784659.1">
    <property type="nucleotide sequence ID" value="NZ_CM001441.1"/>
</dbReference>
<sequence>MYQKDYIIKMIKQLTLAVATLLSSKSKTKIEECQQMLNGAIYDLTGMSEHTILKLSHRDLISIISGGKEINTEKCFALAEMLKLSAEVSEDDTARSFALYLKSLNIFIEVSLDQRSDTTQNKSQAIHEIINVIKQYKLPKESNLLIFRYYEFNGRYDKAEDVLFNMIKTNKDEIVDEGFAFYERLRMKTQEELESGNLPLDEVIEGLNVYRNLLNH</sequence>
<protein>
    <submittedName>
        <fullName evidence="1">Uncharacterized protein</fullName>
    </submittedName>
</protein>
<dbReference type="eggNOG" id="ENOG50333BQ">
    <property type="taxonomic scope" value="Bacteria"/>
</dbReference>
<dbReference type="STRING" id="768710.DesyoDRAFT_3292"/>
<dbReference type="Proteomes" id="UP000005104">
    <property type="component" value="Chromosome"/>
</dbReference>
<evidence type="ECO:0000313" key="2">
    <source>
        <dbReference type="Proteomes" id="UP000005104"/>
    </source>
</evidence>
<gene>
    <name evidence="1" type="ORF">DesyoDRAFT_3292</name>
</gene>
<reference evidence="1 2" key="1">
    <citation type="submission" date="2011-11" db="EMBL/GenBank/DDBJ databases">
        <title>The Noncontiguous Finished genome of Desulfosporosinus youngiae DSM 17734.</title>
        <authorList>
            <consortium name="US DOE Joint Genome Institute (JGI-PGF)"/>
            <person name="Lucas S."/>
            <person name="Han J."/>
            <person name="Lapidus A."/>
            <person name="Cheng J.-F."/>
            <person name="Goodwin L."/>
            <person name="Pitluck S."/>
            <person name="Peters L."/>
            <person name="Ovchinnikova G."/>
            <person name="Lu M."/>
            <person name="Land M.L."/>
            <person name="Hauser L."/>
            <person name="Pester M."/>
            <person name="Spring S."/>
            <person name="Ollivier B."/>
            <person name="Rattei T."/>
            <person name="Klenk H.-P."/>
            <person name="Wagner M."/>
            <person name="Loy A."/>
            <person name="Woyke T.J."/>
        </authorList>
    </citation>
    <scope>NUCLEOTIDE SEQUENCE [LARGE SCALE GENOMIC DNA]</scope>
    <source>
        <strain evidence="1 2">DSM 17734</strain>
    </source>
</reference>
<dbReference type="InterPro" id="IPR045507">
    <property type="entry name" value="DUF6483"/>
</dbReference>
<proteinExistence type="predicted"/>
<dbReference type="OrthoDB" id="1905743at2"/>
<accession>H5XWF3</accession>
<dbReference type="AlphaFoldDB" id="H5XWF3"/>
<organism evidence="1 2">
    <name type="scientific">Desulfosporosinus youngiae DSM 17734</name>
    <dbReference type="NCBI Taxonomy" id="768710"/>
    <lineage>
        <taxon>Bacteria</taxon>
        <taxon>Bacillati</taxon>
        <taxon>Bacillota</taxon>
        <taxon>Clostridia</taxon>
        <taxon>Eubacteriales</taxon>
        <taxon>Desulfitobacteriaceae</taxon>
        <taxon>Desulfosporosinus</taxon>
    </lineage>
</organism>
<dbReference type="Pfam" id="PF20092">
    <property type="entry name" value="DUF6483"/>
    <property type="match status" value="1"/>
</dbReference>
<dbReference type="EMBL" id="CM001441">
    <property type="protein sequence ID" value="EHQ90322.1"/>
    <property type="molecule type" value="Genomic_DNA"/>
</dbReference>
<keyword evidence="2" id="KW-1185">Reference proteome</keyword>
<evidence type="ECO:0000313" key="1">
    <source>
        <dbReference type="EMBL" id="EHQ90322.1"/>
    </source>
</evidence>
<name>H5XWF3_9FIRM</name>
<dbReference type="HOGENOM" id="CLU_089482_1_1_9"/>